<evidence type="ECO:0000259" key="1">
    <source>
        <dbReference type="Pfam" id="PF04230"/>
    </source>
</evidence>
<proteinExistence type="predicted"/>
<keyword evidence="2" id="KW-0808">Transferase</keyword>
<dbReference type="RefSeq" id="WP_118079979.1">
    <property type="nucleotide sequence ID" value="NZ_QRYP01000015.1"/>
</dbReference>
<dbReference type="Proteomes" id="UP000285236">
    <property type="component" value="Unassembled WGS sequence"/>
</dbReference>
<comment type="caution">
    <text evidence="2">The sequence shown here is derived from an EMBL/GenBank/DDBJ whole genome shotgun (WGS) entry which is preliminary data.</text>
</comment>
<evidence type="ECO:0000313" key="3">
    <source>
        <dbReference type="Proteomes" id="UP000285236"/>
    </source>
</evidence>
<evidence type="ECO:0000313" key="2">
    <source>
        <dbReference type="EMBL" id="RGU97262.1"/>
    </source>
</evidence>
<dbReference type="EMBL" id="QRYP01000015">
    <property type="protein sequence ID" value="RGU97262.1"/>
    <property type="molecule type" value="Genomic_DNA"/>
</dbReference>
<dbReference type="Pfam" id="PF04230">
    <property type="entry name" value="PS_pyruv_trans"/>
    <property type="match status" value="1"/>
</dbReference>
<dbReference type="InterPro" id="IPR007345">
    <property type="entry name" value="Polysacch_pyruvyl_Trfase"/>
</dbReference>
<feature type="domain" description="Polysaccharide pyruvyl transferase" evidence="1">
    <location>
        <begin position="12"/>
        <end position="315"/>
    </location>
</feature>
<dbReference type="AlphaFoldDB" id="A0AA92TUB9"/>
<gene>
    <name evidence="2" type="ORF">DWW35_07310</name>
</gene>
<sequence length="382" mass="44530">MIGLCLKYEQINYGSKLQALATLRVMEELGQECKVIHYGKAGLWFKIKSLPRIFDATFRQDKLEDWSRSHAYKKHPEVAPLLALRRKLFKEYDAKYFDKYEIFGAYYSDIQKMASKFDAVVTCSDQLWSPAGLGTNFYNLMFVPDEVMKISFASSFGVSQIPWYQKRATAKYLQRINYVSCRENRGAEIVKELTGRDVPVLMDPVFAFDKEQWGKLVPEEKVYDEPYIFCYFLGSNIAYREAVKKFAEEKEMKIVFLKFLDQYVEYDENFGDITPFDVNPNKFLNILRGAEYVFTDSFHGCAFSILMEKQFVIFNRYAANSGASKNSRIDTVCGNLGLNGKRVTANSDLVAVMDKEIDWKIVEEKTLIYRDRMWEYLRQALE</sequence>
<reference evidence="2 3" key="1">
    <citation type="submission" date="2018-08" db="EMBL/GenBank/DDBJ databases">
        <title>A genome reference for cultivated species of the human gut microbiota.</title>
        <authorList>
            <person name="Zou Y."/>
            <person name="Xue W."/>
            <person name="Luo G."/>
        </authorList>
    </citation>
    <scope>NUCLEOTIDE SEQUENCE [LARGE SCALE GENOMIC DNA]</scope>
    <source>
        <strain evidence="2 3">AF15-25</strain>
    </source>
</reference>
<organism evidence="2 3">
    <name type="scientific">Segatella copri</name>
    <dbReference type="NCBI Taxonomy" id="165179"/>
    <lineage>
        <taxon>Bacteria</taxon>
        <taxon>Pseudomonadati</taxon>
        <taxon>Bacteroidota</taxon>
        <taxon>Bacteroidia</taxon>
        <taxon>Bacteroidales</taxon>
        <taxon>Prevotellaceae</taxon>
        <taxon>Segatella</taxon>
    </lineage>
</organism>
<name>A0AA92TUB9_9BACT</name>
<accession>A0AA92TUB9</accession>
<dbReference type="GO" id="GO:0016740">
    <property type="term" value="F:transferase activity"/>
    <property type="evidence" value="ECO:0007669"/>
    <property type="project" value="UniProtKB-KW"/>
</dbReference>
<protein>
    <submittedName>
        <fullName evidence="2">Polysaccharide pyruvyl transferase family protein</fullName>
    </submittedName>
</protein>